<feature type="domain" description="RING-type" evidence="3">
    <location>
        <begin position="4"/>
        <end position="48"/>
    </location>
</feature>
<protein>
    <submittedName>
        <fullName evidence="4">Alcohol-sensitive RING finger protein 1</fullName>
    </submittedName>
</protein>
<gene>
    <name evidence="4" type="ORF">RNJ44_03854</name>
</gene>
<dbReference type="SUPFAM" id="SSF57903">
    <property type="entry name" value="FYVE/PHD zinc finger"/>
    <property type="match status" value="1"/>
</dbReference>
<evidence type="ECO:0000313" key="5">
    <source>
        <dbReference type="Proteomes" id="UP001623330"/>
    </source>
</evidence>
<dbReference type="EMBL" id="JBEVYD010000004">
    <property type="protein sequence ID" value="KAL3233814.1"/>
    <property type="molecule type" value="Genomic_DNA"/>
</dbReference>
<reference evidence="4 5" key="1">
    <citation type="submission" date="2024-05" db="EMBL/GenBank/DDBJ databases">
        <title>Long read based assembly of the Candida bracarensis genome reveals expanded adhesin content.</title>
        <authorList>
            <person name="Marcet-Houben M."/>
            <person name="Ksiezopolska E."/>
            <person name="Gabaldon T."/>
        </authorList>
    </citation>
    <scope>NUCLEOTIDE SEQUENCE [LARGE SCALE GENOMIC DNA]</scope>
    <source>
        <strain evidence="4 5">CBM6</strain>
    </source>
</reference>
<keyword evidence="1" id="KW-0479">Metal-binding</keyword>
<dbReference type="SUPFAM" id="SSF57850">
    <property type="entry name" value="RING/U-box"/>
    <property type="match status" value="1"/>
</dbReference>
<evidence type="ECO:0000256" key="1">
    <source>
        <dbReference type="PROSITE-ProRule" id="PRU00175"/>
    </source>
</evidence>
<evidence type="ECO:0000259" key="3">
    <source>
        <dbReference type="PROSITE" id="PS50089"/>
    </source>
</evidence>
<dbReference type="Pfam" id="PF13639">
    <property type="entry name" value="zf-RING_2"/>
    <property type="match status" value="1"/>
</dbReference>
<dbReference type="PROSITE" id="PS50089">
    <property type="entry name" value="ZF_RING_2"/>
    <property type="match status" value="1"/>
</dbReference>
<keyword evidence="1" id="KW-0862">Zinc</keyword>
<keyword evidence="5" id="KW-1185">Reference proteome</keyword>
<dbReference type="InterPro" id="IPR011011">
    <property type="entry name" value="Znf_FYVE_PHD"/>
</dbReference>
<name>A0ABR4NYB9_9SACH</name>
<keyword evidence="1" id="KW-0863">Zinc-finger</keyword>
<dbReference type="Gene3D" id="3.30.40.10">
    <property type="entry name" value="Zinc/RING finger domain, C3HC4 (zinc finger)"/>
    <property type="match status" value="2"/>
</dbReference>
<dbReference type="Proteomes" id="UP001623330">
    <property type="component" value="Unassembled WGS sequence"/>
</dbReference>
<organism evidence="4 5">
    <name type="scientific">Nakaseomyces bracarensis</name>
    <dbReference type="NCBI Taxonomy" id="273131"/>
    <lineage>
        <taxon>Eukaryota</taxon>
        <taxon>Fungi</taxon>
        <taxon>Dikarya</taxon>
        <taxon>Ascomycota</taxon>
        <taxon>Saccharomycotina</taxon>
        <taxon>Saccharomycetes</taxon>
        <taxon>Saccharomycetales</taxon>
        <taxon>Saccharomycetaceae</taxon>
        <taxon>Nakaseomyces</taxon>
    </lineage>
</organism>
<feature type="region of interest" description="Disordered" evidence="2">
    <location>
        <begin position="111"/>
        <end position="131"/>
    </location>
</feature>
<dbReference type="SMART" id="SM00184">
    <property type="entry name" value="RING"/>
    <property type="match status" value="2"/>
</dbReference>
<comment type="caution">
    <text evidence="4">The sequence shown here is derived from an EMBL/GenBank/DDBJ whole genome shotgun (WGS) entry which is preliminary data.</text>
</comment>
<evidence type="ECO:0000256" key="2">
    <source>
        <dbReference type="SAM" id="MobiDB-lite"/>
    </source>
</evidence>
<proteinExistence type="predicted"/>
<dbReference type="InterPro" id="IPR013083">
    <property type="entry name" value="Znf_RING/FYVE/PHD"/>
</dbReference>
<accession>A0ABR4NYB9</accession>
<sequence>MKECAICLEEVIGCHGTSVLKPCEHEFHSECIRKWHGHAEDLNCPMCRTNSEQLVIRFSDKNHCTVDLTKGFTVNHILNNQRFLAEAGVPEAVEQLAQTFEAVLDLDEPTPRAADPSEDLGPNGTSAPRQADSGTHLILQCSICGDQEDLALEYYCAGCQALYHDSCLRTLAVDVGDIDSWMLCVECQCELAPRAKKLIIQKNQVGACDDGSLVYSTTSATIFEGQLREKHSVRTEQMYRDLEALRQAKTEIQNHVRKRLDHYYNKKLIDRDQYTRINKQVSRELYQASGYSYNRNIDYDTRAEAGIRRHLSIYSLKKLNKNPVRAS</sequence>
<dbReference type="InterPro" id="IPR001841">
    <property type="entry name" value="Znf_RING"/>
</dbReference>
<evidence type="ECO:0000313" key="4">
    <source>
        <dbReference type="EMBL" id="KAL3233814.1"/>
    </source>
</evidence>